<name>A0ABZ3BKN4_BURPY</name>
<dbReference type="Proteomes" id="UP001484179">
    <property type="component" value="Chromosome 1"/>
</dbReference>
<dbReference type="InterPro" id="IPR012495">
    <property type="entry name" value="TadE-like_dom"/>
</dbReference>
<feature type="transmembrane region" description="Helical" evidence="1">
    <location>
        <begin position="21"/>
        <end position="44"/>
    </location>
</feature>
<dbReference type="EMBL" id="CP150849">
    <property type="protein sequence ID" value="WZW55586.1"/>
    <property type="molecule type" value="Genomic_DNA"/>
</dbReference>
<reference evidence="3 4" key="1">
    <citation type="submission" date="2024-04" db="EMBL/GenBank/DDBJ databases">
        <title>Biological Control Activity of Plant Growth Promoting Rhizobacteria Burkholderia pyrrocinia BX1 against Tobacco black shank Introduction Tobacco black shank (TBS) caused by the oomycete Phytophthora. nicotianae (P. nicotianae) has become a destructive soil.</title>
        <authorList>
            <person name="Liu X."/>
            <person name="Shu C."/>
        </authorList>
    </citation>
    <scope>NUCLEOTIDE SEQUENCE [LARGE SCALE GENOMIC DNA]</scope>
    <source>
        <strain evidence="3 4">BX1</strain>
    </source>
</reference>
<keyword evidence="1" id="KW-1133">Transmembrane helix</keyword>
<dbReference type="RefSeq" id="WP_096470797.1">
    <property type="nucleotide sequence ID" value="NZ_CP150849.1"/>
</dbReference>
<accession>A0ABZ3BKN4</accession>
<gene>
    <name evidence="3" type="ORF">WN985_07935</name>
</gene>
<keyword evidence="4" id="KW-1185">Reference proteome</keyword>
<evidence type="ECO:0000256" key="1">
    <source>
        <dbReference type="SAM" id="Phobius"/>
    </source>
</evidence>
<keyword evidence="1" id="KW-0472">Membrane</keyword>
<proteinExistence type="predicted"/>
<sequence length="156" mass="16905">MTRRQQPVSWRRQRGVTAVEFALVFPLFFMIFYAIVMFGMIFAIQQSLTLAATEGARAALNYVYESNGSATQALQDRGAAARKTAVGLTSWLPNVQVPPATTGACSYDSTMYCVTVTVNYPYTQYPLVPAIPPLSLVVPGTLTSTATVQISPATIL</sequence>
<keyword evidence="1" id="KW-0812">Transmembrane</keyword>
<protein>
    <submittedName>
        <fullName evidence="3">TadE/TadG family type IV pilus assembly protein</fullName>
    </submittedName>
</protein>
<evidence type="ECO:0000313" key="4">
    <source>
        <dbReference type="Proteomes" id="UP001484179"/>
    </source>
</evidence>
<dbReference type="Pfam" id="PF07811">
    <property type="entry name" value="TadE"/>
    <property type="match status" value="1"/>
</dbReference>
<organism evidence="3 4">
    <name type="scientific">Burkholderia pyrrocinia</name>
    <name type="common">Pseudomonas pyrrocinia</name>
    <dbReference type="NCBI Taxonomy" id="60550"/>
    <lineage>
        <taxon>Bacteria</taxon>
        <taxon>Pseudomonadati</taxon>
        <taxon>Pseudomonadota</taxon>
        <taxon>Betaproteobacteria</taxon>
        <taxon>Burkholderiales</taxon>
        <taxon>Burkholderiaceae</taxon>
        <taxon>Burkholderia</taxon>
        <taxon>Burkholderia cepacia complex</taxon>
    </lineage>
</organism>
<feature type="domain" description="TadE-like" evidence="2">
    <location>
        <begin position="15"/>
        <end position="57"/>
    </location>
</feature>
<evidence type="ECO:0000313" key="3">
    <source>
        <dbReference type="EMBL" id="WZW55586.1"/>
    </source>
</evidence>
<evidence type="ECO:0000259" key="2">
    <source>
        <dbReference type="Pfam" id="PF07811"/>
    </source>
</evidence>